<keyword evidence="8" id="KW-1185">Reference proteome</keyword>
<dbReference type="Pfam" id="PF00169">
    <property type="entry name" value="PH"/>
    <property type="match status" value="1"/>
</dbReference>
<evidence type="ECO:0000256" key="3">
    <source>
        <dbReference type="ARBA" id="ARBA00022475"/>
    </source>
</evidence>
<dbReference type="InterPro" id="IPR016024">
    <property type="entry name" value="ARM-type_fold"/>
</dbReference>
<comment type="subcellular location">
    <subcellularLocation>
        <location evidence="1">Cell membrane</location>
        <topology evidence="1">Peripheral membrane protein</topology>
        <orientation evidence="1">Cytoplasmic side</orientation>
    </subcellularLocation>
</comment>
<gene>
    <name evidence="6" type="ORF">DME_LOCUS5543</name>
</gene>
<dbReference type="EMBL" id="UYYG01001152">
    <property type="protein sequence ID" value="VDN55570.1"/>
    <property type="molecule type" value="Genomic_DNA"/>
</dbReference>
<evidence type="ECO:0000313" key="9">
    <source>
        <dbReference type="WBParaSite" id="DME_0000118301-mRNA-1"/>
    </source>
</evidence>
<sequence length="898" mass="100235">MQSTLAKIIVIFNNPTYCRNSTDQSVVEIVLARIAAAIRETKSIEVYAPVLVDTLAMCLSHKMTQIGVNGPQDTPHCKIACDILSSLFLHYGNKSVMTVTVPTAIRALSCGSDELTRSTTSYLQLAAIHHGRLLAQYSIQIISNIINGNFPLARVVPQIYPENREPFHAHFPQLLRLLQNEETDQSERLSVLQFASMVTNANPDLILGYLEDLDSFLQLSSTRTAILHIFLSLISLNRTFALVPRLCALRNAAIGTECDNTLAMIAKIVGVIGRVDCETANIAANDLIGMCKRRSESMPTILKEIEGVAECYPLAVLPHLNFILTLPTAKPSTAAVCARIQVLCSDDARRRNGLLSSPNDDITVIKVINGVDQSEESIISSKISVKTDGPIISSGIRTTVNIGDSGVGDHSAQELDKNTETLANAYMNNRNRSNCSLTNHKSRSYASLNPYCENISVVDTNSRDSPLSVISSHAGRRTDGSGFMPTYPPPSYHPPKGDASSKSKVHLIPTAIHIGKDGRVRPLAMHTRRNTPQWIPTSSNSASYETTFPANSGPVTTKLASGSGSTVHVIEEQNDSIPEIQSTGEDSQQNNETCDRGDVVRQFVDHRRSKIRNYVTNLTRNYPIPIQCTVEGTKGTKLRMRVHFRCQIRDSHCIFDANNMFAFKTRVAPIWLHLMFLQMEASSLESTGEVVAQSSEAFRTLSHCWSCLPTNYTKNRPFITLATSAFPALKEQEQIYKELQEARYFDSFTFSMHYQKWSCFSCNYPERVRSILRSDSPNIPVIEGQLKEKRGRWKFLKRWHTKYFTLSSAALTYRDRPQDPSTDKILCPSIDLRKIRSIKSLSKGRKSRKSLPKAFEIFTDDDVSYVLKANDRSKAEEWFQCLQIAVAQAHKERQSIAF</sequence>
<dbReference type="InterPro" id="IPR001849">
    <property type="entry name" value="PH_domain"/>
</dbReference>
<dbReference type="PROSITE" id="PS50003">
    <property type="entry name" value="PH_DOMAIN"/>
    <property type="match status" value="1"/>
</dbReference>
<dbReference type="Proteomes" id="UP000274756">
    <property type="component" value="Unassembled WGS sequence"/>
</dbReference>
<evidence type="ECO:0000256" key="1">
    <source>
        <dbReference type="ARBA" id="ARBA00004413"/>
    </source>
</evidence>
<proteinExistence type="inferred from homology"/>
<dbReference type="PANTHER" id="PTHR21630:SF10">
    <property type="entry name" value="VENTRICULAR ZONE-EXPRESSED PH DOMAIN-CONTAINING PROTEIN HOMOLOG 1"/>
    <property type="match status" value="1"/>
</dbReference>
<dbReference type="GO" id="GO:0010314">
    <property type="term" value="F:phosphatidylinositol-5-phosphate binding"/>
    <property type="evidence" value="ECO:0007669"/>
    <property type="project" value="TreeGrafter"/>
</dbReference>
<evidence type="ECO:0000313" key="6">
    <source>
        <dbReference type="EMBL" id="VDN55570.1"/>
    </source>
</evidence>
<dbReference type="WBParaSite" id="DME_0000118301-mRNA-1">
    <property type="protein sequence ID" value="DME_0000118301-mRNA-1"/>
    <property type="gene ID" value="DME_0000118301"/>
</dbReference>
<reference evidence="9" key="1">
    <citation type="submission" date="2016-04" db="UniProtKB">
        <authorList>
            <consortium name="WormBaseParasite"/>
        </authorList>
    </citation>
    <scope>IDENTIFICATION</scope>
</reference>
<dbReference type="SUPFAM" id="SSF48371">
    <property type="entry name" value="ARM repeat"/>
    <property type="match status" value="1"/>
</dbReference>
<dbReference type="PANTHER" id="PTHR21630">
    <property type="entry name" value="VEPH-A/MELTED"/>
    <property type="match status" value="1"/>
</dbReference>
<reference evidence="6 8" key="2">
    <citation type="submission" date="2018-11" db="EMBL/GenBank/DDBJ databases">
        <authorList>
            <consortium name="Pathogen Informatics"/>
        </authorList>
    </citation>
    <scope>NUCLEOTIDE SEQUENCE [LARGE SCALE GENOMIC DNA]</scope>
</reference>
<evidence type="ECO:0000313" key="8">
    <source>
        <dbReference type="Proteomes" id="UP000274756"/>
    </source>
</evidence>
<dbReference type="SUPFAM" id="SSF50729">
    <property type="entry name" value="PH domain-like"/>
    <property type="match status" value="1"/>
</dbReference>
<evidence type="ECO:0000256" key="4">
    <source>
        <dbReference type="ARBA" id="ARBA00023136"/>
    </source>
</evidence>
<protein>
    <submittedName>
        <fullName evidence="9">PH domain-containing protein</fullName>
    </submittedName>
</protein>
<name>A0A158Q2Z1_DRAME</name>
<dbReference type="OrthoDB" id="5869902at2759"/>
<dbReference type="Proteomes" id="UP000038040">
    <property type="component" value="Unplaced"/>
</dbReference>
<keyword evidence="3" id="KW-1003">Cell membrane</keyword>
<dbReference type="Gene3D" id="2.30.29.30">
    <property type="entry name" value="Pleckstrin-homology domain (PH domain)/Phosphotyrosine-binding domain (PTB)"/>
    <property type="match status" value="1"/>
</dbReference>
<evidence type="ECO:0000259" key="5">
    <source>
        <dbReference type="PROSITE" id="PS50003"/>
    </source>
</evidence>
<keyword evidence="4" id="KW-0472">Membrane</keyword>
<dbReference type="AlphaFoldDB" id="A0A158Q2Z1"/>
<accession>A0A158Q2Z1</accession>
<dbReference type="GO" id="GO:0009966">
    <property type="term" value="P:regulation of signal transduction"/>
    <property type="evidence" value="ECO:0007669"/>
    <property type="project" value="TreeGrafter"/>
</dbReference>
<organism evidence="7 9">
    <name type="scientific">Dracunculus medinensis</name>
    <name type="common">Guinea worm</name>
    <dbReference type="NCBI Taxonomy" id="318479"/>
    <lineage>
        <taxon>Eukaryota</taxon>
        <taxon>Metazoa</taxon>
        <taxon>Ecdysozoa</taxon>
        <taxon>Nematoda</taxon>
        <taxon>Chromadorea</taxon>
        <taxon>Rhabditida</taxon>
        <taxon>Spirurina</taxon>
        <taxon>Dracunculoidea</taxon>
        <taxon>Dracunculidae</taxon>
        <taxon>Dracunculus</taxon>
    </lineage>
</organism>
<dbReference type="GO" id="GO:0005886">
    <property type="term" value="C:plasma membrane"/>
    <property type="evidence" value="ECO:0007669"/>
    <property type="project" value="UniProtKB-SubCell"/>
</dbReference>
<comment type="similarity">
    <text evidence="2">Belongs to the MELT/VEPH family.</text>
</comment>
<evidence type="ECO:0000313" key="7">
    <source>
        <dbReference type="Proteomes" id="UP000038040"/>
    </source>
</evidence>
<evidence type="ECO:0000256" key="2">
    <source>
        <dbReference type="ARBA" id="ARBA00010187"/>
    </source>
</evidence>
<dbReference type="InterPro" id="IPR039888">
    <property type="entry name" value="Melted-like"/>
</dbReference>
<dbReference type="SMART" id="SM00233">
    <property type="entry name" value="PH"/>
    <property type="match status" value="1"/>
</dbReference>
<dbReference type="InterPro" id="IPR011993">
    <property type="entry name" value="PH-like_dom_sf"/>
</dbReference>
<feature type="domain" description="PH" evidence="5">
    <location>
        <begin position="779"/>
        <end position="887"/>
    </location>
</feature>